<dbReference type="Proteomes" id="UP000291084">
    <property type="component" value="Chromosome 1"/>
</dbReference>
<feature type="domain" description="Knottins-like" evidence="4">
    <location>
        <begin position="28"/>
        <end position="74"/>
    </location>
</feature>
<protein>
    <recommendedName>
        <fullName evidence="4">Knottins-like domain-containing protein</fullName>
    </recommendedName>
</protein>
<proteinExistence type="predicted"/>
<dbReference type="SUPFAM" id="SSF57095">
    <property type="entry name" value="Scorpion toxin-like"/>
    <property type="match status" value="1"/>
</dbReference>
<dbReference type="OrthoDB" id="1220420at2759"/>
<accession>A0A0S3QXW5</accession>
<keyword evidence="6" id="KW-1185">Reference proteome</keyword>
<reference evidence="5 6" key="1">
    <citation type="journal article" date="2015" name="Sci. Rep.">
        <title>The power of single molecule real-time sequencing technology in the de novo assembly of a eukaryotic genome.</title>
        <authorList>
            <person name="Sakai H."/>
            <person name="Naito K."/>
            <person name="Ogiso-Tanaka E."/>
            <person name="Takahashi Y."/>
            <person name="Iseki K."/>
            <person name="Muto C."/>
            <person name="Satou K."/>
            <person name="Teruya K."/>
            <person name="Shiroma A."/>
            <person name="Shimoji M."/>
            <person name="Hirano T."/>
            <person name="Itoh T."/>
            <person name="Kaga A."/>
            <person name="Tomooka N."/>
        </authorList>
    </citation>
    <scope>NUCLEOTIDE SEQUENCE [LARGE SCALE GENOMIC DNA]</scope>
    <source>
        <strain evidence="6">cv. Shumari</strain>
    </source>
</reference>
<organism evidence="5 6">
    <name type="scientific">Vigna angularis var. angularis</name>
    <dbReference type="NCBI Taxonomy" id="157739"/>
    <lineage>
        <taxon>Eukaryota</taxon>
        <taxon>Viridiplantae</taxon>
        <taxon>Streptophyta</taxon>
        <taxon>Embryophyta</taxon>
        <taxon>Tracheophyta</taxon>
        <taxon>Spermatophyta</taxon>
        <taxon>Magnoliopsida</taxon>
        <taxon>eudicotyledons</taxon>
        <taxon>Gunneridae</taxon>
        <taxon>Pentapetalae</taxon>
        <taxon>rosids</taxon>
        <taxon>fabids</taxon>
        <taxon>Fabales</taxon>
        <taxon>Fabaceae</taxon>
        <taxon>Papilionoideae</taxon>
        <taxon>50 kb inversion clade</taxon>
        <taxon>NPAAA clade</taxon>
        <taxon>indigoferoid/millettioid clade</taxon>
        <taxon>Phaseoleae</taxon>
        <taxon>Vigna</taxon>
    </lineage>
</organism>
<evidence type="ECO:0000313" key="5">
    <source>
        <dbReference type="EMBL" id="BAT73196.1"/>
    </source>
</evidence>
<keyword evidence="1" id="KW-0929">Antimicrobial</keyword>
<dbReference type="InterPro" id="IPR003614">
    <property type="entry name" value="Knottins"/>
</dbReference>
<dbReference type="InterPro" id="IPR036574">
    <property type="entry name" value="Scorpion_toxin-like_sf"/>
</dbReference>
<feature type="chain" id="PRO_5006616381" description="Knottins-like domain-containing protein" evidence="3">
    <location>
        <begin position="28"/>
        <end position="74"/>
    </location>
</feature>
<dbReference type="Gene3D" id="3.30.30.10">
    <property type="entry name" value="Knottin, scorpion toxin-like"/>
    <property type="match status" value="1"/>
</dbReference>
<name>A0A0S3QXW5_PHAAN</name>
<sequence length="74" mass="8266">MERKTLGFWFLLFLVFAADVAVKRAEGKVCWTKSRVYTSTCYSNEICGNYCKGDGFDGGDCGGDRHVCFCSKNC</sequence>
<keyword evidence="3" id="KW-0732">Signal</keyword>
<evidence type="ECO:0000256" key="2">
    <source>
        <dbReference type="ARBA" id="ARBA00022577"/>
    </source>
</evidence>
<keyword evidence="2" id="KW-0295">Fungicide</keyword>
<dbReference type="AlphaFoldDB" id="A0A0S3QXW5"/>
<evidence type="ECO:0000313" key="6">
    <source>
        <dbReference type="Proteomes" id="UP000291084"/>
    </source>
</evidence>
<evidence type="ECO:0000259" key="4">
    <source>
        <dbReference type="Pfam" id="PF00304"/>
    </source>
</evidence>
<feature type="signal peptide" evidence="3">
    <location>
        <begin position="1"/>
        <end position="27"/>
    </location>
</feature>
<evidence type="ECO:0000256" key="3">
    <source>
        <dbReference type="SAM" id="SignalP"/>
    </source>
</evidence>
<dbReference type="Pfam" id="PF00304">
    <property type="entry name" value="Gamma-thionin"/>
    <property type="match status" value="1"/>
</dbReference>
<gene>
    <name evidence="5" type="primary">Vigan.01G066100</name>
    <name evidence="5" type="ORF">VIGAN_01066100</name>
</gene>
<dbReference type="EMBL" id="AP015034">
    <property type="protein sequence ID" value="BAT73196.1"/>
    <property type="molecule type" value="Genomic_DNA"/>
</dbReference>
<evidence type="ECO:0000256" key="1">
    <source>
        <dbReference type="ARBA" id="ARBA00022529"/>
    </source>
</evidence>